<protein>
    <submittedName>
        <fullName evidence="1">Uncharacterized protein</fullName>
    </submittedName>
</protein>
<dbReference type="EMBL" id="QTTN01000016">
    <property type="protein sequence ID" value="REE83832.1"/>
    <property type="molecule type" value="Genomic_DNA"/>
</dbReference>
<proteinExistence type="predicted"/>
<name>A0A3D9S5J8_9BACL</name>
<dbReference type="Proteomes" id="UP000256304">
    <property type="component" value="Unassembled WGS sequence"/>
</dbReference>
<dbReference type="OrthoDB" id="2971377at2"/>
<reference evidence="1 2" key="1">
    <citation type="submission" date="2018-08" db="EMBL/GenBank/DDBJ databases">
        <title>Genomic Encyclopedia of Type Strains, Phase III (KMG-III): the genomes of soil and plant-associated and newly described type strains.</title>
        <authorList>
            <person name="Whitman W."/>
        </authorList>
    </citation>
    <scope>NUCLEOTIDE SEQUENCE [LARGE SCALE GENOMIC DNA]</scope>
    <source>
        <strain evidence="1 2">CGMCC 1.10966</strain>
    </source>
</reference>
<gene>
    <name evidence="1" type="ORF">A8990_11610</name>
</gene>
<dbReference type="AlphaFoldDB" id="A0A3D9S5J8"/>
<evidence type="ECO:0000313" key="1">
    <source>
        <dbReference type="EMBL" id="REE83832.1"/>
    </source>
</evidence>
<accession>A0A3D9S5J8</accession>
<sequence>MSKYDELAIDQQQLTEAWQRTLPTTINEADRAEVHADEADPAALRVTIHAAGHQMYDFDFKVAYVDGREVQTTLIDVEKDGRTVDERTEIVQELVQDYTRHIHECAQALHDLTHP</sequence>
<organism evidence="1 2">
    <name type="scientific">Paenibacillus taihuensis</name>
    <dbReference type="NCBI Taxonomy" id="1156355"/>
    <lineage>
        <taxon>Bacteria</taxon>
        <taxon>Bacillati</taxon>
        <taxon>Bacillota</taxon>
        <taxon>Bacilli</taxon>
        <taxon>Bacillales</taxon>
        <taxon>Paenibacillaceae</taxon>
        <taxon>Paenibacillus</taxon>
    </lineage>
</organism>
<comment type="caution">
    <text evidence="1">The sequence shown here is derived from an EMBL/GenBank/DDBJ whole genome shotgun (WGS) entry which is preliminary data.</text>
</comment>
<evidence type="ECO:0000313" key="2">
    <source>
        <dbReference type="Proteomes" id="UP000256304"/>
    </source>
</evidence>
<keyword evidence="2" id="KW-1185">Reference proteome</keyword>
<dbReference type="RefSeq" id="WP_116189762.1">
    <property type="nucleotide sequence ID" value="NZ_QTTN01000016.1"/>
</dbReference>